<dbReference type="EMBL" id="PUHW01000050">
    <property type="protein sequence ID" value="KAG0690005.1"/>
    <property type="molecule type" value="Genomic_DNA"/>
</dbReference>
<dbReference type="InterPro" id="IPR047205">
    <property type="entry name" value="RMP1"/>
</dbReference>
<dbReference type="GO" id="GO:0000466">
    <property type="term" value="P:maturation of 5.8S rRNA from tricistronic rRNA transcript (SSU-rRNA, 5.8S rRNA, LSU-rRNA)"/>
    <property type="evidence" value="ECO:0007669"/>
    <property type="project" value="TreeGrafter"/>
</dbReference>
<dbReference type="AlphaFoldDB" id="A0A9P7BH36"/>
<keyword evidence="2" id="KW-0812">Transmembrane</keyword>
<dbReference type="Pfam" id="PF20945">
    <property type="entry name" value="RMP1"/>
    <property type="match status" value="1"/>
</dbReference>
<name>A0A9P7BH36_9ASCO</name>
<evidence type="ECO:0000313" key="5">
    <source>
        <dbReference type="Proteomes" id="UP000697127"/>
    </source>
</evidence>
<dbReference type="InterPro" id="IPR047204">
    <property type="entry name" value="RMP1_RBD"/>
</dbReference>
<evidence type="ECO:0000259" key="3">
    <source>
        <dbReference type="Pfam" id="PF20945"/>
    </source>
</evidence>
<gene>
    <name evidence="4" type="ORF">C6P40_004056</name>
</gene>
<comment type="caution">
    <text evidence="4">The sequence shown here is derived from an EMBL/GenBank/DDBJ whole genome shotgun (WGS) entry which is preliminary data.</text>
</comment>
<accession>A0A9P7BH36</accession>
<dbReference type="GO" id="GO:0000294">
    <property type="term" value="P:nuclear-transcribed mRNA catabolic process, RNase MRP-dependent"/>
    <property type="evidence" value="ECO:0007669"/>
    <property type="project" value="TreeGrafter"/>
</dbReference>
<dbReference type="PANTHER" id="PTHR37792">
    <property type="entry name" value="RIBONUCLEASE MRP PROTEIN SUBUNIT RMP1"/>
    <property type="match status" value="1"/>
</dbReference>
<dbReference type="PANTHER" id="PTHR37792:SF1">
    <property type="entry name" value="RIBONUCLEASE MRP PROTEIN SUBUNIT RMP1"/>
    <property type="match status" value="1"/>
</dbReference>
<sequence>MEDINEIIKFRRLSTIKFNSNKKSFIKINEFPSMKNKKIIKRITQNKKKIKIEKNLLFHNKLNDNQAISLINKKLSLLIKQSKYLFKKIIPNSYWIFMGVVELGQFTNIGFVLIGFISRLYNLLSKIDGIDINIKFQKIINNSTNNIKMNQQQQLIKENDDDLGEVIELNDVESVENSIKEYLKEEEEEEEEESTEKEKKEEEKDEDIINAPLKKKSKSNNIMDDLFGSAKSLKKEKVKDGKDLKKKKKKKSNNAIDDIFGF</sequence>
<keyword evidence="5" id="KW-1185">Reference proteome</keyword>
<feature type="transmembrane region" description="Helical" evidence="2">
    <location>
        <begin position="94"/>
        <end position="117"/>
    </location>
</feature>
<evidence type="ECO:0000313" key="4">
    <source>
        <dbReference type="EMBL" id="KAG0690005.1"/>
    </source>
</evidence>
<keyword evidence="2" id="KW-0472">Membrane</keyword>
<feature type="region of interest" description="Disordered" evidence="1">
    <location>
        <begin position="238"/>
        <end position="262"/>
    </location>
</feature>
<reference evidence="4" key="1">
    <citation type="submission" date="2020-11" db="EMBL/GenBank/DDBJ databases">
        <title>Kefir isolates.</title>
        <authorList>
            <person name="Marcisauskas S."/>
            <person name="Kim Y."/>
            <person name="Blasche S."/>
        </authorList>
    </citation>
    <scope>NUCLEOTIDE SEQUENCE</scope>
    <source>
        <strain evidence="4">Olga-1</strain>
    </source>
</reference>
<protein>
    <recommendedName>
        <fullName evidence="3">RNase MRP protein 1 RNA binding domain-containing protein</fullName>
    </recommendedName>
</protein>
<evidence type="ECO:0000256" key="1">
    <source>
        <dbReference type="SAM" id="MobiDB-lite"/>
    </source>
</evidence>
<evidence type="ECO:0000256" key="2">
    <source>
        <dbReference type="SAM" id="Phobius"/>
    </source>
</evidence>
<keyword evidence="2" id="KW-1133">Transmembrane helix</keyword>
<dbReference type="GO" id="GO:0042134">
    <property type="term" value="F:rRNA primary transcript binding"/>
    <property type="evidence" value="ECO:0007669"/>
    <property type="project" value="InterPro"/>
</dbReference>
<feature type="domain" description="RNase MRP protein 1 RNA binding" evidence="3">
    <location>
        <begin position="74"/>
        <end position="119"/>
    </location>
</feature>
<feature type="compositionally biased region" description="Acidic residues" evidence="1">
    <location>
        <begin position="184"/>
        <end position="195"/>
    </location>
</feature>
<organism evidence="4 5">
    <name type="scientific">Pichia californica</name>
    <dbReference type="NCBI Taxonomy" id="460514"/>
    <lineage>
        <taxon>Eukaryota</taxon>
        <taxon>Fungi</taxon>
        <taxon>Dikarya</taxon>
        <taxon>Ascomycota</taxon>
        <taxon>Saccharomycotina</taxon>
        <taxon>Pichiomycetes</taxon>
        <taxon>Pichiales</taxon>
        <taxon>Pichiaceae</taxon>
        <taxon>Pichia</taxon>
    </lineage>
</organism>
<dbReference type="Proteomes" id="UP000697127">
    <property type="component" value="Unassembled WGS sequence"/>
</dbReference>
<dbReference type="GO" id="GO:0000172">
    <property type="term" value="C:ribonuclease MRP complex"/>
    <property type="evidence" value="ECO:0007669"/>
    <property type="project" value="InterPro"/>
</dbReference>
<proteinExistence type="predicted"/>
<feature type="region of interest" description="Disordered" evidence="1">
    <location>
        <begin position="182"/>
        <end position="221"/>
    </location>
</feature>